<dbReference type="InterPro" id="IPR002347">
    <property type="entry name" value="SDR_fam"/>
</dbReference>
<dbReference type="PANTHER" id="PTHR45458:SF3">
    <property type="entry name" value="CHAIN DEHYDROGENASE (ATSC), PUTATIVE-RELATED"/>
    <property type="match status" value="1"/>
</dbReference>
<dbReference type="GO" id="GO:0016616">
    <property type="term" value="F:oxidoreductase activity, acting on the CH-OH group of donors, NAD or NADP as acceptor"/>
    <property type="evidence" value="ECO:0007669"/>
    <property type="project" value="TreeGrafter"/>
</dbReference>
<dbReference type="InterPro" id="IPR036291">
    <property type="entry name" value="NAD(P)-bd_dom_sf"/>
</dbReference>
<sequence length="273" mass="29719">MPSYVITGVSRGLGYEFLRQYSSEPESLVIGLVRNKAETDKKVSEDPDLKTRSNIHILQADITDYNALKQAAADTAKFTGGSVDCLIANAGYVPKFDAVDGIGDLGDSPEELTKTMRDLFEINVLGNIHFFNLFMPLILKGEVKKVITITSGYGDIEITKNFDLEASPLYSVSKAAANMVIAKFSAQYKKDGILFLSVCPGVAEVGHFSGLTERQQQRVGAVAAKFMEYAPHWKGPQTPEQSVAAVRSVIANASIEKGNGGDYVSHFGNKQWL</sequence>
<comment type="caution">
    <text evidence="1">The sequence shown here is derived from an EMBL/GenBank/DDBJ whole genome shotgun (WGS) entry which is preliminary data.</text>
</comment>
<dbReference type="Proteomes" id="UP001302812">
    <property type="component" value="Unassembled WGS sequence"/>
</dbReference>
<dbReference type="InterPro" id="IPR052184">
    <property type="entry name" value="SDR_enzymes"/>
</dbReference>
<dbReference type="RefSeq" id="XP_064667827.1">
    <property type="nucleotide sequence ID" value="XM_064817974.1"/>
</dbReference>
<evidence type="ECO:0000313" key="1">
    <source>
        <dbReference type="EMBL" id="KAK4110257.1"/>
    </source>
</evidence>
<gene>
    <name evidence="1" type="ORF">N656DRAFT_800157</name>
</gene>
<dbReference type="Pfam" id="PF00106">
    <property type="entry name" value="adh_short"/>
    <property type="match status" value="1"/>
</dbReference>
<proteinExistence type="predicted"/>
<reference evidence="1" key="2">
    <citation type="submission" date="2023-05" db="EMBL/GenBank/DDBJ databases">
        <authorList>
            <consortium name="Lawrence Berkeley National Laboratory"/>
            <person name="Steindorff A."/>
            <person name="Hensen N."/>
            <person name="Bonometti L."/>
            <person name="Westerberg I."/>
            <person name="Brannstrom I.O."/>
            <person name="Guillou S."/>
            <person name="Cros-Aarteil S."/>
            <person name="Calhoun S."/>
            <person name="Haridas S."/>
            <person name="Kuo A."/>
            <person name="Mondo S."/>
            <person name="Pangilinan J."/>
            <person name="Riley R."/>
            <person name="Labutti K."/>
            <person name="Andreopoulos B."/>
            <person name="Lipzen A."/>
            <person name="Chen C."/>
            <person name="Yanf M."/>
            <person name="Daum C."/>
            <person name="Ng V."/>
            <person name="Clum A."/>
            <person name="Ohm R."/>
            <person name="Martin F."/>
            <person name="Silar P."/>
            <person name="Natvig D."/>
            <person name="Lalanne C."/>
            <person name="Gautier V."/>
            <person name="Ament-Velasquez S.L."/>
            <person name="Kruys A."/>
            <person name="Hutchinson M.I."/>
            <person name="Powell A.J."/>
            <person name="Barry K."/>
            <person name="Miller A.N."/>
            <person name="Grigoriev I.V."/>
            <person name="Debuchy R."/>
            <person name="Gladieux P."/>
            <person name="Thoren M.H."/>
            <person name="Johannesson H."/>
        </authorList>
    </citation>
    <scope>NUCLEOTIDE SEQUENCE</scope>
    <source>
        <strain evidence="1">CBS 508.74</strain>
    </source>
</reference>
<dbReference type="AlphaFoldDB" id="A0AAN6QPT1"/>
<dbReference type="SUPFAM" id="SSF51735">
    <property type="entry name" value="NAD(P)-binding Rossmann-fold domains"/>
    <property type="match status" value="1"/>
</dbReference>
<dbReference type="PANTHER" id="PTHR45458">
    <property type="entry name" value="SHORT-CHAIN DEHYDROGENASE/REDUCTASE SDR"/>
    <property type="match status" value="1"/>
</dbReference>
<dbReference type="GeneID" id="89942099"/>
<dbReference type="PRINTS" id="PR00081">
    <property type="entry name" value="GDHRDH"/>
</dbReference>
<keyword evidence="2" id="KW-1185">Reference proteome</keyword>
<accession>A0AAN6QPT1</accession>
<name>A0AAN6QPT1_9PEZI</name>
<reference evidence="1" key="1">
    <citation type="journal article" date="2023" name="Mol. Phylogenet. Evol.">
        <title>Genome-scale phylogeny and comparative genomics of the fungal order Sordariales.</title>
        <authorList>
            <person name="Hensen N."/>
            <person name="Bonometti L."/>
            <person name="Westerberg I."/>
            <person name="Brannstrom I.O."/>
            <person name="Guillou S."/>
            <person name="Cros-Aarteil S."/>
            <person name="Calhoun S."/>
            <person name="Haridas S."/>
            <person name="Kuo A."/>
            <person name="Mondo S."/>
            <person name="Pangilinan J."/>
            <person name="Riley R."/>
            <person name="LaButti K."/>
            <person name="Andreopoulos B."/>
            <person name="Lipzen A."/>
            <person name="Chen C."/>
            <person name="Yan M."/>
            <person name="Daum C."/>
            <person name="Ng V."/>
            <person name="Clum A."/>
            <person name="Steindorff A."/>
            <person name="Ohm R.A."/>
            <person name="Martin F."/>
            <person name="Silar P."/>
            <person name="Natvig D.O."/>
            <person name="Lalanne C."/>
            <person name="Gautier V."/>
            <person name="Ament-Velasquez S.L."/>
            <person name="Kruys A."/>
            <person name="Hutchinson M.I."/>
            <person name="Powell A.J."/>
            <person name="Barry K."/>
            <person name="Miller A.N."/>
            <person name="Grigoriev I.V."/>
            <person name="Debuchy R."/>
            <person name="Gladieux P."/>
            <person name="Hiltunen Thoren M."/>
            <person name="Johannesson H."/>
        </authorList>
    </citation>
    <scope>NUCLEOTIDE SEQUENCE</scope>
    <source>
        <strain evidence="1">CBS 508.74</strain>
    </source>
</reference>
<dbReference type="EMBL" id="MU853351">
    <property type="protein sequence ID" value="KAK4110257.1"/>
    <property type="molecule type" value="Genomic_DNA"/>
</dbReference>
<dbReference type="Gene3D" id="3.40.50.720">
    <property type="entry name" value="NAD(P)-binding Rossmann-like Domain"/>
    <property type="match status" value="1"/>
</dbReference>
<protein>
    <submittedName>
        <fullName evidence="1">NAD(P)-binding protein</fullName>
    </submittedName>
</protein>
<evidence type="ECO:0000313" key="2">
    <source>
        <dbReference type="Proteomes" id="UP001302812"/>
    </source>
</evidence>
<organism evidence="1 2">
    <name type="scientific">Canariomyces notabilis</name>
    <dbReference type="NCBI Taxonomy" id="2074819"/>
    <lineage>
        <taxon>Eukaryota</taxon>
        <taxon>Fungi</taxon>
        <taxon>Dikarya</taxon>
        <taxon>Ascomycota</taxon>
        <taxon>Pezizomycotina</taxon>
        <taxon>Sordariomycetes</taxon>
        <taxon>Sordariomycetidae</taxon>
        <taxon>Sordariales</taxon>
        <taxon>Chaetomiaceae</taxon>
        <taxon>Canariomyces</taxon>
    </lineage>
</organism>